<organism evidence="2 3">
    <name type="scientific">Penicillium patulum</name>
    <name type="common">Penicillium griseofulvum</name>
    <dbReference type="NCBI Taxonomy" id="5078"/>
    <lineage>
        <taxon>Eukaryota</taxon>
        <taxon>Fungi</taxon>
        <taxon>Dikarya</taxon>
        <taxon>Ascomycota</taxon>
        <taxon>Pezizomycotina</taxon>
        <taxon>Eurotiomycetes</taxon>
        <taxon>Eurotiomycetidae</taxon>
        <taxon>Eurotiales</taxon>
        <taxon>Aspergillaceae</taxon>
        <taxon>Penicillium</taxon>
    </lineage>
</organism>
<protein>
    <recommendedName>
        <fullName evidence="4">Nucleotide-binding, alpha-beta plait</fullName>
    </recommendedName>
</protein>
<dbReference type="Pfam" id="PF10309">
    <property type="entry name" value="NCBP3"/>
    <property type="match status" value="1"/>
</dbReference>
<dbReference type="AlphaFoldDB" id="A0A135LZZ3"/>
<dbReference type="RefSeq" id="XP_040653072.1">
    <property type="nucleotide sequence ID" value="XM_040795395.1"/>
</dbReference>
<feature type="compositionally biased region" description="Basic and acidic residues" evidence="1">
    <location>
        <begin position="147"/>
        <end position="186"/>
    </location>
</feature>
<feature type="region of interest" description="Disordered" evidence="1">
    <location>
        <begin position="1"/>
        <end position="32"/>
    </location>
</feature>
<feature type="region of interest" description="Disordered" evidence="1">
    <location>
        <begin position="143"/>
        <end position="372"/>
    </location>
</feature>
<feature type="compositionally biased region" description="Basic and acidic residues" evidence="1">
    <location>
        <begin position="239"/>
        <end position="253"/>
    </location>
</feature>
<proteinExistence type="predicted"/>
<dbReference type="EMBL" id="LHQR01000013">
    <property type="protein sequence ID" value="KXG54537.1"/>
    <property type="molecule type" value="Genomic_DNA"/>
</dbReference>
<gene>
    <name evidence="2" type="ORF">PGRI_076810</name>
</gene>
<evidence type="ECO:0000313" key="3">
    <source>
        <dbReference type="Proteomes" id="UP000070168"/>
    </source>
</evidence>
<feature type="compositionally biased region" description="Basic and acidic residues" evidence="1">
    <location>
        <begin position="278"/>
        <end position="302"/>
    </location>
</feature>
<evidence type="ECO:0000313" key="2">
    <source>
        <dbReference type="EMBL" id="KXG54537.1"/>
    </source>
</evidence>
<dbReference type="OrthoDB" id="422106at2759"/>
<dbReference type="STRING" id="5078.A0A135LZZ3"/>
<dbReference type="GO" id="GO:0000340">
    <property type="term" value="F:RNA 7-methylguanosine cap binding"/>
    <property type="evidence" value="ECO:0007669"/>
    <property type="project" value="InterPro"/>
</dbReference>
<accession>A0A135LZZ3</accession>
<dbReference type="GO" id="GO:0005634">
    <property type="term" value="C:nucleus"/>
    <property type="evidence" value="ECO:0007669"/>
    <property type="project" value="TreeGrafter"/>
</dbReference>
<comment type="caution">
    <text evidence="2">The sequence shown here is derived from an EMBL/GenBank/DDBJ whole genome shotgun (WGS) entry which is preliminary data.</text>
</comment>
<sequence>MAFSAAASAPTADMDIDMDLDLGPEPEPEPEPIQVETTTALETTLDPLTDEAVYEKVHVRGVDEMTTEDIKQFARDCSGQEPVRIEWIDDTSANIIFSSTEIGLQALTALTQVAEEEDASTLPPLRLRSAKLLSSHPDSVLQVRSAVKSDRKQPRAHEKSRFYLMHPEHDPRERLRQEFADRRNSDDAGEGDYRRRRFDNREHRRRRDRDEDEHFSADMYGDNVGSEPERARTQPRGRGQRDRDLFPEDEGRSSGRLRNRSASPGRDTLEEELQVSRGGRDNTRRFRERSPRYSRKNKDKELFPSAGAGESESGSRELFPNKTTSSYIKKELLPSKSSHHRRSDAFDASSVPGTSERRRHSNIELFPDSTNNGARIRGAAAATTTEDQGFAIRGGASNGMSIKGRGASVRELFPSKFDNATNNTNVGANAGKELFSDTLEGRGGRRRRAEDMFS</sequence>
<keyword evidence="3" id="KW-1185">Reference proteome</keyword>
<dbReference type="OMA" id="TFEASMY"/>
<dbReference type="PANTHER" id="PTHR16291:SF0">
    <property type="entry name" value="NUCLEAR CAP-BINDING PROTEIN SUBUNIT 3"/>
    <property type="match status" value="1"/>
</dbReference>
<reference evidence="2 3" key="1">
    <citation type="journal article" date="2016" name="BMC Genomics">
        <title>Genome sequencing and secondary metabolism of the postharvest pathogen Penicillium griseofulvum.</title>
        <authorList>
            <person name="Banani H."/>
            <person name="Marcet-Houben M."/>
            <person name="Ballester A.R."/>
            <person name="Abbruscato P."/>
            <person name="Gonzalez-Candelas L."/>
            <person name="Gabaldon T."/>
            <person name="Spadaro D."/>
        </authorList>
    </citation>
    <scope>NUCLEOTIDE SEQUENCE [LARGE SCALE GENOMIC DNA]</scope>
    <source>
        <strain evidence="2 3">PG3</strain>
    </source>
</reference>
<feature type="compositionally biased region" description="Low complexity" evidence="1">
    <location>
        <begin position="1"/>
        <end position="12"/>
    </location>
</feature>
<feature type="compositionally biased region" description="Basic residues" evidence="1">
    <location>
        <begin position="194"/>
        <end position="207"/>
    </location>
</feature>
<dbReference type="GeneID" id="63710695"/>
<evidence type="ECO:0008006" key="4">
    <source>
        <dbReference type="Google" id="ProtNLM"/>
    </source>
</evidence>
<dbReference type="InterPro" id="IPR019416">
    <property type="entry name" value="NCBP3"/>
</dbReference>
<dbReference type="Proteomes" id="UP000070168">
    <property type="component" value="Unassembled WGS sequence"/>
</dbReference>
<feature type="compositionally biased region" description="Acidic residues" evidence="1">
    <location>
        <begin position="14"/>
        <end position="30"/>
    </location>
</feature>
<name>A0A135LZZ3_PENPA</name>
<dbReference type="PANTHER" id="PTHR16291">
    <property type="entry name" value="NUCLEAR CAP-BINDING PROTEIN SUBUNIT 3"/>
    <property type="match status" value="1"/>
</dbReference>
<evidence type="ECO:0000256" key="1">
    <source>
        <dbReference type="SAM" id="MobiDB-lite"/>
    </source>
</evidence>
<dbReference type="GO" id="GO:0003729">
    <property type="term" value="F:mRNA binding"/>
    <property type="evidence" value="ECO:0007669"/>
    <property type="project" value="InterPro"/>
</dbReference>